<sequence length="302" mass="34330">MTSRKPLDSIKYPNIVVLERVFRGTPKLRDRMEASYETGSNHFVSYEFRGFGMPPMDVGHPGDVFWDVTYPYIIHVRGRERWAAWNPYASVGSQLLAEHPCFRDRYLWISPSGLAWYTQQGLNKAAMDHRQFHSLDDAARRALVVLLGAPTALALDVPENRARRDEEVARRGKLGIPVEAPPDVPVSAILRTKQASGQPEVKDSSSSISVQRPPSKSRRETNTEAPSEVGSLRRENARLKKLLEEAETEKRKLETQLTETEDKVKKLKKSAKNDEEELEELRHLKTRISDVLLGIKLPLPRT</sequence>
<proteinExistence type="predicted"/>
<accession>A0AAD7JTL4</accession>
<dbReference type="AlphaFoldDB" id="A0AAD7JTL4"/>
<name>A0AAD7JTL4_9AGAR</name>
<dbReference type="EMBL" id="JARKIB010000017">
    <property type="protein sequence ID" value="KAJ7770023.1"/>
    <property type="molecule type" value="Genomic_DNA"/>
</dbReference>
<feature type="region of interest" description="Disordered" evidence="1">
    <location>
        <begin position="162"/>
        <end position="274"/>
    </location>
</feature>
<organism evidence="2 3">
    <name type="scientific">Mycena metata</name>
    <dbReference type="NCBI Taxonomy" id="1033252"/>
    <lineage>
        <taxon>Eukaryota</taxon>
        <taxon>Fungi</taxon>
        <taxon>Dikarya</taxon>
        <taxon>Basidiomycota</taxon>
        <taxon>Agaricomycotina</taxon>
        <taxon>Agaricomycetes</taxon>
        <taxon>Agaricomycetidae</taxon>
        <taxon>Agaricales</taxon>
        <taxon>Marasmiineae</taxon>
        <taxon>Mycenaceae</taxon>
        <taxon>Mycena</taxon>
    </lineage>
</organism>
<feature type="compositionally biased region" description="Low complexity" evidence="1">
    <location>
        <begin position="204"/>
        <end position="214"/>
    </location>
</feature>
<evidence type="ECO:0000313" key="3">
    <source>
        <dbReference type="Proteomes" id="UP001215598"/>
    </source>
</evidence>
<reference evidence="2" key="1">
    <citation type="submission" date="2023-03" db="EMBL/GenBank/DDBJ databases">
        <title>Massive genome expansion in bonnet fungi (Mycena s.s.) driven by repeated elements and novel gene families across ecological guilds.</title>
        <authorList>
            <consortium name="Lawrence Berkeley National Laboratory"/>
            <person name="Harder C.B."/>
            <person name="Miyauchi S."/>
            <person name="Viragh M."/>
            <person name="Kuo A."/>
            <person name="Thoen E."/>
            <person name="Andreopoulos B."/>
            <person name="Lu D."/>
            <person name="Skrede I."/>
            <person name="Drula E."/>
            <person name="Henrissat B."/>
            <person name="Morin E."/>
            <person name="Kohler A."/>
            <person name="Barry K."/>
            <person name="LaButti K."/>
            <person name="Morin E."/>
            <person name="Salamov A."/>
            <person name="Lipzen A."/>
            <person name="Mereny Z."/>
            <person name="Hegedus B."/>
            <person name="Baldrian P."/>
            <person name="Stursova M."/>
            <person name="Weitz H."/>
            <person name="Taylor A."/>
            <person name="Grigoriev I.V."/>
            <person name="Nagy L.G."/>
            <person name="Martin F."/>
            <person name="Kauserud H."/>
        </authorList>
    </citation>
    <scope>NUCLEOTIDE SEQUENCE</scope>
    <source>
        <strain evidence="2">CBHHK182m</strain>
    </source>
</reference>
<evidence type="ECO:0000256" key="1">
    <source>
        <dbReference type="SAM" id="MobiDB-lite"/>
    </source>
</evidence>
<gene>
    <name evidence="2" type="ORF">B0H16DRAFT_1715651</name>
</gene>
<evidence type="ECO:0000313" key="2">
    <source>
        <dbReference type="EMBL" id="KAJ7770023.1"/>
    </source>
</evidence>
<keyword evidence="3" id="KW-1185">Reference proteome</keyword>
<dbReference type="Proteomes" id="UP001215598">
    <property type="component" value="Unassembled WGS sequence"/>
</dbReference>
<feature type="compositionally biased region" description="Basic and acidic residues" evidence="1">
    <location>
        <begin position="231"/>
        <end position="264"/>
    </location>
</feature>
<protein>
    <submittedName>
        <fullName evidence="2">Uncharacterized protein</fullName>
    </submittedName>
</protein>
<comment type="caution">
    <text evidence="2">The sequence shown here is derived from an EMBL/GenBank/DDBJ whole genome shotgun (WGS) entry which is preliminary data.</text>
</comment>